<dbReference type="Proteomes" id="UP001066276">
    <property type="component" value="Chromosome 3_2"/>
</dbReference>
<accession>A0AAV7THL0</accession>
<evidence type="ECO:0000313" key="3">
    <source>
        <dbReference type="Proteomes" id="UP001066276"/>
    </source>
</evidence>
<protein>
    <submittedName>
        <fullName evidence="2">Uncharacterized protein</fullName>
    </submittedName>
</protein>
<comment type="caution">
    <text evidence="2">The sequence shown here is derived from an EMBL/GenBank/DDBJ whole genome shotgun (WGS) entry which is preliminary data.</text>
</comment>
<evidence type="ECO:0000256" key="1">
    <source>
        <dbReference type="SAM" id="MobiDB-lite"/>
    </source>
</evidence>
<dbReference type="AlphaFoldDB" id="A0AAV7THL0"/>
<sequence>MERTSRKRDMEQRSGSLAAEVADQPAAKNIFPEGKSMDPTLQDVLQAITASLVALEGKIDALATDLTVLRDDHC</sequence>
<reference evidence="2" key="1">
    <citation type="journal article" date="2022" name="bioRxiv">
        <title>Sequencing and chromosome-scale assembly of the giantPleurodeles waltlgenome.</title>
        <authorList>
            <person name="Brown T."/>
            <person name="Elewa A."/>
            <person name="Iarovenko S."/>
            <person name="Subramanian E."/>
            <person name="Araus A.J."/>
            <person name="Petzold A."/>
            <person name="Susuki M."/>
            <person name="Suzuki K.-i.T."/>
            <person name="Hayashi T."/>
            <person name="Toyoda A."/>
            <person name="Oliveira C."/>
            <person name="Osipova E."/>
            <person name="Leigh N.D."/>
            <person name="Simon A."/>
            <person name="Yun M.H."/>
        </authorList>
    </citation>
    <scope>NUCLEOTIDE SEQUENCE</scope>
    <source>
        <strain evidence="2">20211129_DDA</strain>
        <tissue evidence="2">Liver</tissue>
    </source>
</reference>
<evidence type="ECO:0000313" key="2">
    <source>
        <dbReference type="EMBL" id="KAJ1176140.1"/>
    </source>
</evidence>
<proteinExistence type="predicted"/>
<feature type="region of interest" description="Disordered" evidence="1">
    <location>
        <begin position="1"/>
        <end position="36"/>
    </location>
</feature>
<keyword evidence="3" id="KW-1185">Reference proteome</keyword>
<gene>
    <name evidence="2" type="ORF">NDU88_001423</name>
</gene>
<feature type="compositionally biased region" description="Basic and acidic residues" evidence="1">
    <location>
        <begin position="1"/>
        <end position="12"/>
    </location>
</feature>
<organism evidence="2 3">
    <name type="scientific">Pleurodeles waltl</name>
    <name type="common">Iberian ribbed newt</name>
    <dbReference type="NCBI Taxonomy" id="8319"/>
    <lineage>
        <taxon>Eukaryota</taxon>
        <taxon>Metazoa</taxon>
        <taxon>Chordata</taxon>
        <taxon>Craniata</taxon>
        <taxon>Vertebrata</taxon>
        <taxon>Euteleostomi</taxon>
        <taxon>Amphibia</taxon>
        <taxon>Batrachia</taxon>
        <taxon>Caudata</taxon>
        <taxon>Salamandroidea</taxon>
        <taxon>Salamandridae</taxon>
        <taxon>Pleurodelinae</taxon>
        <taxon>Pleurodeles</taxon>
    </lineage>
</organism>
<name>A0AAV7THL0_PLEWA</name>
<dbReference type="EMBL" id="JANPWB010000006">
    <property type="protein sequence ID" value="KAJ1176140.1"/>
    <property type="molecule type" value="Genomic_DNA"/>
</dbReference>